<dbReference type="AlphaFoldDB" id="A0AAV3YR67"/>
<name>A0AAV3YR67_9GAST</name>
<proteinExistence type="predicted"/>
<protein>
    <submittedName>
        <fullName evidence="1">Uncharacterized protein</fullName>
    </submittedName>
</protein>
<sequence>MTSSKGQHSQSSVLQKGYRRQIEIGKKKKAPRTLGIWSHLLTRQCASAYCQSGHVTAGQMSRLCWNIHVIHLILRSVTSE</sequence>
<accession>A0AAV3YR67</accession>
<comment type="caution">
    <text evidence="1">The sequence shown here is derived from an EMBL/GenBank/DDBJ whole genome shotgun (WGS) entry which is preliminary data.</text>
</comment>
<keyword evidence="2" id="KW-1185">Reference proteome</keyword>
<organism evidence="1 2">
    <name type="scientific">Plakobranchus ocellatus</name>
    <dbReference type="NCBI Taxonomy" id="259542"/>
    <lineage>
        <taxon>Eukaryota</taxon>
        <taxon>Metazoa</taxon>
        <taxon>Spiralia</taxon>
        <taxon>Lophotrochozoa</taxon>
        <taxon>Mollusca</taxon>
        <taxon>Gastropoda</taxon>
        <taxon>Heterobranchia</taxon>
        <taxon>Euthyneura</taxon>
        <taxon>Panpulmonata</taxon>
        <taxon>Sacoglossa</taxon>
        <taxon>Placobranchoidea</taxon>
        <taxon>Plakobranchidae</taxon>
        <taxon>Plakobranchus</taxon>
    </lineage>
</organism>
<dbReference type="EMBL" id="BLXT01001350">
    <property type="protein sequence ID" value="GFN84865.1"/>
    <property type="molecule type" value="Genomic_DNA"/>
</dbReference>
<evidence type="ECO:0000313" key="1">
    <source>
        <dbReference type="EMBL" id="GFN84865.1"/>
    </source>
</evidence>
<reference evidence="1 2" key="1">
    <citation type="journal article" date="2021" name="Elife">
        <title>Chloroplast acquisition without the gene transfer in kleptoplastic sea slugs, Plakobranchus ocellatus.</title>
        <authorList>
            <person name="Maeda T."/>
            <person name="Takahashi S."/>
            <person name="Yoshida T."/>
            <person name="Shimamura S."/>
            <person name="Takaki Y."/>
            <person name="Nagai Y."/>
            <person name="Toyoda A."/>
            <person name="Suzuki Y."/>
            <person name="Arimoto A."/>
            <person name="Ishii H."/>
            <person name="Satoh N."/>
            <person name="Nishiyama T."/>
            <person name="Hasebe M."/>
            <person name="Maruyama T."/>
            <person name="Minagawa J."/>
            <person name="Obokata J."/>
            <person name="Shigenobu S."/>
        </authorList>
    </citation>
    <scope>NUCLEOTIDE SEQUENCE [LARGE SCALE GENOMIC DNA]</scope>
</reference>
<dbReference type="Proteomes" id="UP000735302">
    <property type="component" value="Unassembled WGS sequence"/>
</dbReference>
<gene>
    <name evidence="1" type="ORF">PoB_001137100</name>
</gene>
<evidence type="ECO:0000313" key="2">
    <source>
        <dbReference type="Proteomes" id="UP000735302"/>
    </source>
</evidence>